<gene>
    <name evidence="1" type="ORF">PHMEG_0008254</name>
</gene>
<dbReference type="AlphaFoldDB" id="A0A225WK19"/>
<dbReference type="Proteomes" id="UP000198211">
    <property type="component" value="Unassembled WGS sequence"/>
</dbReference>
<protein>
    <recommendedName>
        <fullName evidence="3">Bzip transcription factor</fullName>
    </recommendedName>
</protein>
<reference evidence="2" key="1">
    <citation type="submission" date="2017-03" db="EMBL/GenBank/DDBJ databases">
        <title>Phytopthora megakarya and P. palmivora, two closely related causual agents of cacao black pod achieved similar genome size and gene model numbers by different mechanisms.</title>
        <authorList>
            <person name="Ali S."/>
            <person name="Shao J."/>
            <person name="Larry D.J."/>
            <person name="Kronmiller B."/>
            <person name="Shen D."/>
            <person name="Strem M.D."/>
            <person name="Melnick R.L."/>
            <person name="Guiltinan M.J."/>
            <person name="Tyler B.M."/>
            <person name="Meinhardt L.W."/>
            <person name="Bailey B.A."/>
        </authorList>
    </citation>
    <scope>NUCLEOTIDE SEQUENCE [LARGE SCALE GENOMIC DNA]</scope>
    <source>
        <strain evidence="2">zdho120</strain>
    </source>
</reference>
<evidence type="ECO:0008006" key="3">
    <source>
        <dbReference type="Google" id="ProtNLM"/>
    </source>
</evidence>
<keyword evidence="2" id="KW-1185">Reference proteome</keyword>
<accession>A0A225WK19</accession>
<sequence length="182" mass="20391">MSCGITTKTTMWSTAVEYFRVFQRGLNSSDEMQLVDLNILKTAMAPDLDAGTVRGFKNLVKSWKVFSNAFQEVRVQLGRLDQTSETSLMATTTTSITITENSLTTMFPYLSARVAAKILGHRLVLRGSMLFEWDSINNHVARLSFQADMMSPILELLGNLEDVSLVFTDARIRPDCNLVNEV</sequence>
<evidence type="ECO:0000313" key="1">
    <source>
        <dbReference type="EMBL" id="OWZ17754.1"/>
    </source>
</evidence>
<proteinExistence type="predicted"/>
<organism evidence="1 2">
    <name type="scientific">Phytophthora megakarya</name>
    <dbReference type="NCBI Taxonomy" id="4795"/>
    <lineage>
        <taxon>Eukaryota</taxon>
        <taxon>Sar</taxon>
        <taxon>Stramenopiles</taxon>
        <taxon>Oomycota</taxon>
        <taxon>Peronosporomycetes</taxon>
        <taxon>Peronosporales</taxon>
        <taxon>Peronosporaceae</taxon>
        <taxon>Phytophthora</taxon>
    </lineage>
</organism>
<dbReference type="OrthoDB" id="127157at2759"/>
<evidence type="ECO:0000313" key="2">
    <source>
        <dbReference type="Proteomes" id="UP000198211"/>
    </source>
</evidence>
<name>A0A225WK19_9STRA</name>
<comment type="caution">
    <text evidence="1">The sequence shown here is derived from an EMBL/GenBank/DDBJ whole genome shotgun (WGS) entry which is preliminary data.</text>
</comment>
<dbReference type="EMBL" id="NBNE01000697">
    <property type="protein sequence ID" value="OWZ17754.1"/>
    <property type="molecule type" value="Genomic_DNA"/>
</dbReference>